<dbReference type="PRINTS" id="PR01908">
    <property type="entry name" value="ADSPHPHTASE"/>
</dbReference>
<name>A0AAE1LRK6_9NEOP</name>
<dbReference type="GO" id="GO:0043409">
    <property type="term" value="P:negative regulation of MAPK cascade"/>
    <property type="evidence" value="ECO:0007669"/>
    <property type="project" value="TreeGrafter"/>
</dbReference>
<evidence type="ECO:0000256" key="2">
    <source>
        <dbReference type="RuleBase" id="RU366038"/>
    </source>
</evidence>
<evidence type="ECO:0000259" key="3">
    <source>
        <dbReference type="PROSITE" id="PS50054"/>
    </source>
</evidence>
<evidence type="ECO:0000256" key="1">
    <source>
        <dbReference type="PIRSR" id="PIRSR620405-1"/>
    </source>
</evidence>
<comment type="catalytic activity">
    <reaction evidence="2">
        <text>O-phospho-L-threonyl-[protein] + H2O = L-threonyl-[protein] + phosphate</text>
        <dbReference type="Rhea" id="RHEA:47004"/>
        <dbReference type="Rhea" id="RHEA-COMP:11060"/>
        <dbReference type="Rhea" id="RHEA-COMP:11605"/>
        <dbReference type="ChEBI" id="CHEBI:15377"/>
        <dbReference type="ChEBI" id="CHEBI:30013"/>
        <dbReference type="ChEBI" id="CHEBI:43474"/>
        <dbReference type="ChEBI" id="CHEBI:61977"/>
        <dbReference type="EC" id="3.1.3.16"/>
    </reaction>
</comment>
<dbReference type="SMART" id="SM00195">
    <property type="entry name" value="DSPc"/>
    <property type="match status" value="1"/>
</dbReference>
<comment type="catalytic activity">
    <reaction evidence="2">
        <text>O-phospho-L-tyrosyl-[protein] + H2O = L-tyrosyl-[protein] + phosphate</text>
        <dbReference type="Rhea" id="RHEA:10684"/>
        <dbReference type="Rhea" id="RHEA-COMP:10136"/>
        <dbReference type="Rhea" id="RHEA-COMP:20101"/>
        <dbReference type="ChEBI" id="CHEBI:15377"/>
        <dbReference type="ChEBI" id="CHEBI:43474"/>
        <dbReference type="ChEBI" id="CHEBI:46858"/>
        <dbReference type="ChEBI" id="CHEBI:61978"/>
        <dbReference type="EC" id="3.1.3.48"/>
    </reaction>
</comment>
<feature type="active site" description="Phosphocysteine intermediate" evidence="1">
    <location>
        <position position="158"/>
    </location>
</feature>
<sequence length="218" mass="23461">NDFGLFRGATVTDAGQLQQIMVSTPTRRSFVAGYEGTSEGLDRVALGVDCDLVRENIYVGDAATAQNLAYLRRLNVTHILNVAEGHGAGMVPTNAMSYAGTGISYLGISALDQPAFDIAHYFHQAAAFIDSCGSNGKLPSCEMYVCGAVPHFTSNYICFLRGRSRSAAAVLAYLMMRRHIPAPMAMKLCCSVRAFHLNIGFLEQLAELHNSLCSAANN</sequence>
<dbReference type="PANTHER" id="PTHR45682">
    <property type="entry name" value="AGAP008228-PA"/>
    <property type="match status" value="1"/>
</dbReference>
<dbReference type="GO" id="GO:0008138">
    <property type="term" value="F:protein tyrosine/serine/threonine phosphatase activity"/>
    <property type="evidence" value="ECO:0007669"/>
    <property type="project" value="UniProtKB-UniRule"/>
</dbReference>
<proteinExistence type="inferred from homology"/>
<dbReference type="PROSITE" id="PS50054">
    <property type="entry name" value="TYR_PHOSPHATASE_DUAL"/>
    <property type="match status" value="1"/>
</dbReference>
<dbReference type="GO" id="GO:0005737">
    <property type="term" value="C:cytoplasm"/>
    <property type="evidence" value="ECO:0007669"/>
    <property type="project" value="TreeGrafter"/>
</dbReference>
<dbReference type="Gene3D" id="3.90.190.10">
    <property type="entry name" value="Protein tyrosine phosphatase superfamily"/>
    <property type="match status" value="1"/>
</dbReference>
<comment type="caution">
    <text evidence="4">The sequence shown here is derived from an EMBL/GenBank/DDBJ whole genome shotgun (WGS) entry which is preliminary data.</text>
</comment>
<keyword evidence="5" id="KW-1185">Reference proteome</keyword>
<evidence type="ECO:0000313" key="5">
    <source>
        <dbReference type="Proteomes" id="UP001219518"/>
    </source>
</evidence>
<dbReference type="PANTHER" id="PTHR45682:SF1">
    <property type="entry name" value="DUAL SPECIFICITY PROTEIN PHOSPHATASE 3"/>
    <property type="match status" value="1"/>
</dbReference>
<dbReference type="Proteomes" id="UP001219518">
    <property type="component" value="Unassembled WGS sequence"/>
</dbReference>
<dbReference type="EC" id="3.1.3.48" evidence="2"/>
<gene>
    <name evidence="4" type="ORF">KUF71_017616</name>
</gene>
<feature type="domain" description="Tyrosine-protein phosphatase" evidence="3">
    <location>
        <begin position="49"/>
        <end position="214"/>
    </location>
</feature>
<evidence type="ECO:0000313" key="4">
    <source>
        <dbReference type="EMBL" id="KAK3929150.1"/>
    </source>
</evidence>
<comment type="catalytic activity">
    <reaction evidence="2">
        <text>O-phospho-L-seryl-[protein] + H2O = L-seryl-[protein] + phosphate</text>
        <dbReference type="Rhea" id="RHEA:20629"/>
        <dbReference type="Rhea" id="RHEA-COMP:9863"/>
        <dbReference type="Rhea" id="RHEA-COMP:11604"/>
        <dbReference type="ChEBI" id="CHEBI:15377"/>
        <dbReference type="ChEBI" id="CHEBI:29999"/>
        <dbReference type="ChEBI" id="CHEBI:43474"/>
        <dbReference type="ChEBI" id="CHEBI:83421"/>
        <dbReference type="EC" id="3.1.3.16"/>
    </reaction>
</comment>
<dbReference type="EMBL" id="JAHWGI010001381">
    <property type="protein sequence ID" value="KAK3929150.1"/>
    <property type="molecule type" value="Genomic_DNA"/>
</dbReference>
<feature type="non-terminal residue" evidence="4">
    <location>
        <position position="1"/>
    </location>
</feature>
<dbReference type="PRINTS" id="PR01909">
    <property type="entry name" value="ADSPHPHTASEA"/>
</dbReference>
<dbReference type="AlphaFoldDB" id="A0AAE1LRK6"/>
<dbReference type="GO" id="GO:0004722">
    <property type="term" value="F:protein serine/threonine phosphatase activity"/>
    <property type="evidence" value="ECO:0007669"/>
    <property type="project" value="UniProtKB-EC"/>
</dbReference>
<reference evidence="4" key="1">
    <citation type="submission" date="2021-07" db="EMBL/GenBank/DDBJ databases">
        <authorList>
            <person name="Catto M.A."/>
            <person name="Jacobson A."/>
            <person name="Kennedy G."/>
            <person name="Labadie P."/>
            <person name="Hunt B.G."/>
            <person name="Srinivasan R."/>
        </authorList>
    </citation>
    <scope>NUCLEOTIDE SEQUENCE</scope>
    <source>
        <strain evidence="4">PL_HMW_Pooled</strain>
        <tissue evidence="4">Head</tissue>
    </source>
</reference>
<organism evidence="4 5">
    <name type="scientific">Frankliniella fusca</name>
    <dbReference type="NCBI Taxonomy" id="407009"/>
    <lineage>
        <taxon>Eukaryota</taxon>
        <taxon>Metazoa</taxon>
        <taxon>Ecdysozoa</taxon>
        <taxon>Arthropoda</taxon>
        <taxon>Hexapoda</taxon>
        <taxon>Insecta</taxon>
        <taxon>Pterygota</taxon>
        <taxon>Neoptera</taxon>
        <taxon>Paraneoptera</taxon>
        <taxon>Thysanoptera</taxon>
        <taxon>Terebrantia</taxon>
        <taxon>Thripoidea</taxon>
        <taxon>Thripidae</taxon>
        <taxon>Frankliniella</taxon>
    </lineage>
</organism>
<dbReference type="InterPro" id="IPR029021">
    <property type="entry name" value="Prot-tyrosine_phosphatase-like"/>
</dbReference>
<comment type="similarity">
    <text evidence="2">Belongs to the protein-tyrosine phosphatase family. Non-receptor class dual specificity subfamily.</text>
</comment>
<keyword evidence="2" id="KW-0378">Hydrolase</keyword>
<dbReference type="GO" id="GO:0004725">
    <property type="term" value="F:protein tyrosine phosphatase activity"/>
    <property type="evidence" value="ECO:0007669"/>
    <property type="project" value="UniProtKB-EC"/>
</dbReference>
<dbReference type="EC" id="3.1.3.16" evidence="2"/>
<dbReference type="InterPro" id="IPR020422">
    <property type="entry name" value="TYR_PHOSPHATASE_DUAL_dom"/>
</dbReference>
<protein>
    <recommendedName>
        <fullName evidence="2">Dual specificity protein phosphatase</fullName>
        <ecNumber evidence="2">3.1.3.16</ecNumber>
        <ecNumber evidence="2">3.1.3.48</ecNumber>
    </recommendedName>
</protein>
<keyword evidence="2" id="KW-0904">Protein phosphatase</keyword>
<dbReference type="GO" id="GO:0033549">
    <property type="term" value="F:MAP kinase phosphatase activity"/>
    <property type="evidence" value="ECO:0007669"/>
    <property type="project" value="TreeGrafter"/>
</dbReference>
<comment type="function">
    <text evidence="2">Dual specificity phosphatase able to dephosphorylate phosphotyrosine, phosphoserine and phosphothreonine residues, with a preference for phosphotyrosine as a substrate.</text>
</comment>
<reference evidence="4" key="2">
    <citation type="journal article" date="2023" name="BMC Genomics">
        <title>Pest status, molecular evolution, and epigenetic factors derived from the genome assembly of Frankliniella fusca, a thysanopteran phytovirus vector.</title>
        <authorList>
            <person name="Catto M.A."/>
            <person name="Labadie P.E."/>
            <person name="Jacobson A.L."/>
            <person name="Kennedy G.G."/>
            <person name="Srinivasan R."/>
            <person name="Hunt B.G."/>
        </authorList>
    </citation>
    <scope>NUCLEOTIDE SEQUENCE</scope>
    <source>
        <strain evidence="4">PL_HMW_Pooled</strain>
    </source>
</reference>
<accession>A0AAE1LRK6</accession>
<dbReference type="SUPFAM" id="SSF52799">
    <property type="entry name" value="(Phosphotyrosine protein) phosphatases II"/>
    <property type="match status" value="1"/>
</dbReference>
<dbReference type="InterPro" id="IPR020405">
    <property type="entry name" value="Atypical_DUSP_subfamA"/>
</dbReference>